<dbReference type="OrthoDB" id="1452243at2"/>
<accession>A0A1W2CGE7</accession>
<reference evidence="2 3" key="1">
    <citation type="submission" date="2017-04" db="EMBL/GenBank/DDBJ databases">
        <authorList>
            <person name="Afonso C.L."/>
            <person name="Miller P.J."/>
            <person name="Scott M.A."/>
            <person name="Spackman E."/>
            <person name="Goraichik I."/>
            <person name="Dimitrov K.M."/>
            <person name="Suarez D.L."/>
            <person name="Swayne D.E."/>
        </authorList>
    </citation>
    <scope>NUCLEOTIDE SEQUENCE [LARGE SCALE GENOMIC DNA]</scope>
    <source>
        <strain evidence="2 3">CGMCC 1.12708</strain>
    </source>
</reference>
<sequence>MIQFVGFVFFLFMACCGFWGIIFFASMIPYWLTGWFSMKAKERKGPLHLEVRPTLPEQEGVTVLYQKA</sequence>
<keyword evidence="1" id="KW-1133">Transmembrane helix</keyword>
<dbReference type="Proteomes" id="UP000192393">
    <property type="component" value="Unassembled WGS sequence"/>
</dbReference>
<evidence type="ECO:0000313" key="2">
    <source>
        <dbReference type="EMBL" id="SMC84293.1"/>
    </source>
</evidence>
<feature type="transmembrane region" description="Helical" evidence="1">
    <location>
        <begin position="6"/>
        <end position="32"/>
    </location>
</feature>
<protein>
    <submittedName>
        <fullName evidence="2">Uncharacterized protein</fullName>
    </submittedName>
</protein>
<dbReference type="AlphaFoldDB" id="A0A1W2CGE7"/>
<evidence type="ECO:0000256" key="1">
    <source>
        <dbReference type="SAM" id="Phobius"/>
    </source>
</evidence>
<gene>
    <name evidence="2" type="ORF">SAMN06296427_11056</name>
</gene>
<name>A0A1W2CGE7_9FLAO</name>
<organism evidence="2 3">
    <name type="scientific">Moheibacter sediminis</name>
    <dbReference type="NCBI Taxonomy" id="1434700"/>
    <lineage>
        <taxon>Bacteria</taxon>
        <taxon>Pseudomonadati</taxon>
        <taxon>Bacteroidota</taxon>
        <taxon>Flavobacteriia</taxon>
        <taxon>Flavobacteriales</taxon>
        <taxon>Weeksellaceae</taxon>
        <taxon>Moheibacter</taxon>
    </lineage>
</organism>
<keyword evidence="1" id="KW-0812">Transmembrane</keyword>
<dbReference type="EMBL" id="FWXS01000010">
    <property type="protein sequence ID" value="SMC84293.1"/>
    <property type="molecule type" value="Genomic_DNA"/>
</dbReference>
<evidence type="ECO:0000313" key="3">
    <source>
        <dbReference type="Proteomes" id="UP000192393"/>
    </source>
</evidence>
<keyword evidence="1" id="KW-0472">Membrane</keyword>
<proteinExistence type="predicted"/>
<keyword evidence="3" id="KW-1185">Reference proteome</keyword>
<dbReference type="RefSeq" id="WP_084018425.1">
    <property type="nucleotide sequence ID" value="NZ_FWXS01000010.1"/>
</dbReference>